<keyword evidence="2" id="KW-1185">Reference proteome</keyword>
<name>A0A0M9VI43_9FLAO</name>
<evidence type="ECO:0000313" key="2">
    <source>
        <dbReference type="Proteomes" id="UP000037755"/>
    </source>
</evidence>
<sequence length="181" mass="21280">MEDNYIIWRGITHAAATAILTDFANEYHETDTVKGLRLYKKQGVDDWLILFSEVPDFDIFSFLINYIYYPNGYKGYSAFIRGYYRTKSILSGRDKIGGNRVMVYISKNNKEYDNVFLTDETGKHFISDFSGGIKRIDGPEEAYVFIAYDLKEYEHVADISPLPKGYRHTHNTRKKPWWKIW</sequence>
<evidence type="ECO:0000313" key="1">
    <source>
        <dbReference type="EMBL" id="KOS06266.1"/>
    </source>
</evidence>
<reference evidence="1 2" key="1">
    <citation type="submission" date="2015-08" db="EMBL/GenBank/DDBJ databases">
        <title>Whole genome sequence of Flavobacterium akiainvivens IK-1T, from decaying Wikstroemia oahuensis, an endemic Hawaiian shrub.</title>
        <authorList>
            <person name="Wan X."/>
            <person name="Hou S."/>
            <person name="Saito J."/>
            <person name="Donachie S."/>
        </authorList>
    </citation>
    <scope>NUCLEOTIDE SEQUENCE [LARGE SCALE GENOMIC DNA]</scope>
    <source>
        <strain evidence="1 2">IK-1</strain>
    </source>
</reference>
<dbReference type="EMBL" id="LIYD01000005">
    <property type="protein sequence ID" value="KOS06266.1"/>
    <property type="molecule type" value="Genomic_DNA"/>
</dbReference>
<dbReference type="AlphaFoldDB" id="A0A0M9VI43"/>
<dbReference type="Proteomes" id="UP000037755">
    <property type="component" value="Unassembled WGS sequence"/>
</dbReference>
<organism evidence="1 2">
    <name type="scientific">Flavobacterium akiainvivens</name>
    <dbReference type="NCBI Taxonomy" id="1202724"/>
    <lineage>
        <taxon>Bacteria</taxon>
        <taxon>Pseudomonadati</taxon>
        <taxon>Bacteroidota</taxon>
        <taxon>Flavobacteriia</taxon>
        <taxon>Flavobacteriales</taxon>
        <taxon>Flavobacteriaceae</taxon>
        <taxon>Flavobacterium</taxon>
    </lineage>
</organism>
<dbReference type="PATRIC" id="fig|1202724.3.peg.2003"/>
<dbReference type="RefSeq" id="WP_054407763.1">
    <property type="nucleotide sequence ID" value="NZ_FOYA01000001.1"/>
</dbReference>
<comment type="caution">
    <text evidence="1">The sequence shown here is derived from an EMBL/GenBank/DDBJ whole genome shotgun (WGS) entry which is preliminary data.</text>
</comment>
<protein>
    <submittedName>
        <fullName evidence="1">Uncharacterized protein</fullName>
    </submittedName>
</protein>
<gene>
    <name evidence="1" type="ORF">AM493_09655</name>
</gene>
<proteinExistence type="predicted"/>
<dbReference type="STRING" id="1202724.AM493_09655"/>
<accession>A0A0M9VI43</accession>
<dbReference type="OrthoDB" id="981005at2"/>